<dbReference type="RefSeq" id="WP_185757328.1">
    <property type="nucleotide sequence ID" value="NZ_VFPG01000002.1"/>
</dbReference>
<evidence type="ECO:0000256" key="4">
    <source>
        <dbReference type="ARBA" id="ARBA00022840"/>
    </source>
</evidence>
<feature type="compositionally biased region" description="Pro residues" evidence="5">
    <location>
        <begin position="520"/>
        <end position="530"/>
    </location>
</feature>
<feature type="compositionally biased region" description="Low complexity" evidence="5">
    <location>
        <begin position="490"/>
        <end position="519"/>
    </location>
</feature>
<evidence type="ECO:0000259" key="6">
    <source>
        <dbReference type="Pfam" id="PF03109"/>
    </source>
</evidence>
<evidence type="ECO:0000256" key="1">
    <source>
        <dbReference type="ARBA" id="ARBA00009670"/>
    </source>
</evidence>
<dbReference type="AlphaFoldDB" id="A0A543EWH9"/>
<keyword evidence="7" id="KW-0830">Ubiquinone</keyword>
<dbReference type="GO" id="GO:0005524">
    <property type="term" value="F:ATP binding"/>
    <property type="evidence" value="ECO:0007669"/>
    <property type="project" value="UniProtKB-KW"/>
</dbReference>
<evidence type="ECO:0000313" key="7">
    <source>
        <dbReference type="EMBL" id="TQM25936.1"/>
    </source>
</evidence>
<dbReference type="SUPFAM" id="SSF56112">
    <property type="entry name" value="Protein kinase-like (PK-like)"/>
    <property type="match status" value="1"/>
</dbReference>
<dbReference type="EMBL" id="VFPG01000002">
    <property type="protein sequence ID" value="TQM25936.1"/>
    <property type="molecule type" value="Genomic_DNA"/>
</dbReference>
<dbReference type="InterPro" id="IPR034646">
    <property type="entry name" value="ADCK3_dom"/>
</dbReference>
<name>A0A543EWH9_9NOCA</name>
<reference evidence="7 8" key="1">
    <citation type="submission" date="2019-06" db="EMBL/GenBank/DDBJ databases">
        <title>Sequencing the genomes of 1000 actinobacteria strains.</title>
        <authorList>
            <person name="Klenk H.-P."/>
        </authorList>
    </citation>
    <scope>NUCLEOTIDE SEQUENCE [LARGE SCALE GENOMIC DNA]</scope>
    <source>
        <strain evidence="7 8">DSM 103495</strain>
    </source>
</reference>
<keyword evidence="4" id="KW-0067">ATP-binding</keyword>
<dbReference type="GO" id="GO:0016301">
    <property type="term" value="F:kinase activity"/>
    <property type="evidence" value="ECO:0007669"/>
    <property type="project" value="UniProtKB-KW"/>
</dbReference>
<keyword evidence="3" id="KW-0547">Nucleotide-binding</keyword>
<proteinExistence type="inferred from homology"/>
<dbReference type="Proteomes" id="UP000316331">
    <property type="component" value="Unassembled WGS sequence"/>
</dbReference>
<keyword evidence="2" id="KW-0808">Transferase</keyword>
<keyword evidence="8" id="KW-1185">Reference proteome</keyword>
<comment type="similarity">
    <text evidence="1">Belongs to the protein kinase superfamily. ADCK protein kinase family.</text>
</comment>
<dbReference type="Pfam" id="PF03109">
    <property type="entry name" value="ABC1"/>
    <property type="match status" value="1"/>
</dbReference>
<dbReference type="InterPro" id="IPR011009">
    <property type="entry name" value="Kinase-like_dom_sf"/>
</dbReference>
<comment type="caution">
    <text evidence="7">The sequence shown here is derived from an EMBL/GenBank/DDBJ whole genome shotgun (WGS) entry which is preliminary data.</text>
</comment>
<evidence type="ECO:0000256" key="2">
    <source>
        <dbReference type="ARBA" id="ARBA00022679"/>
    </source>
</evidence>
<dbReference type="PANTHER" id="PTHR43851:SF3">
    <property type="entry name" value="COENZYME Q8"/>
    <property type="match status" value="1"/>
</dbReference>
<accession>A0A543EWH9</accession>
<gene>
    <name evidence="7" type="ORF">FB390_6106</name>
</gene>
<dbReference type="InterPro" id="IPR051409">
    <property type="entry name" value="Atypical_kinase_ADCK"/>
</dbReference>
<sequence length="530" mass="57127">MVRRDTGGRILKLPRRVDAEPAGDPPTGRLARTTKLAGLPVAFAGRRVAGAGKRMLGRPADEVNREIQARTAQHLFDVLGELKGCVAKLGQLMSLYELALPADFAAPYRDALNQLQDSAPAMLPPMVHAALATQLGPDWRGLFLEFEDRPAAAASVGQVHRAVWHDGRRVAVKVMYPGAREAVLSDLQALRRIAPLFTALLPGADSRAVIEALCAYIGEELDYEIEAAHQRSFAAAYADDPDFVVPGVVAQQGDVLITEWLDGVSLSRMVAQGAPFDRDRIGLLVLRFLLSGPTKAGLLYGDPHPGNFRIMPDGRLGVVDFGACAPFPPGYLDALTDIARAILSGDPTDLEAAIRRRGYVEPDRALDSHTVLEQLAPMRDAMLDPTFRLTTDWLRKRVSATVDLSLSNVIRQLTMPAEHTPMLRTFLAGVSVMSQLQPELPLGAECTRWFPDVIAALGLDDANSPWMPDSPTEPLRRVRPAQPNARLSIAPTAAAPDPAVPTTAPEPHAAPGTPTSGPTDGPPTKRPPEL</sequence>
<protein>
    <submittedName>
        <fullName evidence="7">Putative unusual protein kinase regulating ubiquinone biosynthesis (AarF/ABC1/UbiB family)</fullName>
    </submittedName>
</protein>
<dbReference type="CDD" id="cd13970">
    <property type="entry name" value="ABC1_ADCK3"/>
    <property type="match status" value="1"/>
</dbReference>
<organism evidence="7 8">
    <name type="scientific">Nocardia bhagyanarayanae</name>
    <dbReference type="NCBI Taxonomy" id="1215925"/>
    <lineage>
        <taxon>Bacteria</taxon>
        <taxon>Bacillati</taxon>
        <taxon>Actinomycetota</taxon>
        <taxon>Actinomycetes</taxon>
        <taxon>Mycobacteriales</taxon>
        <taxon>Nocardiaceae</taxon>
        <taxon>Nocardia</taxon>
    </lineage>
</organism>
<feature type="domain" description="ABC1 atypical kinase-like" evidence="6">
    <location>
        <begin position="114"/>
        <end position="348"/>
    </location>
</feature>
<evidence type="ECO:0000256" key="3">
    <source>
        <dbReference type="ARBA" id="ARBA00022741"/>
    </source>
</evidence>
<evidence type="ECO:0000256" key="5">
    <source>
        <dbReference type="SAM" id="MobiDB-lite"/>
    </source>
</evidence>
<keyword evidence="7" id="KW-0418">Kinase</keyword>
<feature type="region of interest" description="Disordered" evidence="5">
    <location>
        <begin position="460"/>
        <end position="530"/>
    </location>
</feature>
<dbReference type="PANTHER" id="PTHR43851">
    <property type="match status" value="1"/>
</dbReference>
<evidence type="ECO:0000313" key="8">
    <source>
        <dbReference type="Proteomes" id="UP000316331"/>
    </source>
</evidence>
<dbReference type="InterPro" id="IPR004147">
    <property type="entry name" value="ABC1_dom"/>
</dbReference>